<sequence length="52" mass="5883">MFALHYYTFNFQQHHTHNCFTTQLGTSCVFDSPGLARNEPTPGQRSHGDSTP</sequence>
<organism evidence="2 3">
    <name type="scientific">Segatella salivae</name>
    <dbReference type="NCBI Taxonomy" id="228604"/>
    <lineage>
        <taxon>Bacteria</taxon>
        <taxon>Pseudomonadati</taxon>
        <taxon>Bacteroidota</taxon>
        <taxon>Bacteroidia</taxon>
        <taxon>Bacteroidales</taxon>
        <taxon>Prevotellaceae</taxon>
        <taxon>Segatella</taxon>
    </lineage>
</organism>
<accession>A0AAW4NR79</accession>
<proteinExistence type="predicted"/>
<name>A0AAW4NR79_9BACT</name>
<evidence type="ECO:0000313" key="2">
    <source>
        <dbReference type="EMBL" id="MBW4864782.1"/>
    </source>
</evidence>
<feature type="region of interest" description="Disordered" evidence="1">
    <location>
        <begin position="32"/>
        <end position="52"/>
    </location>
</feature>
<feature type="compositionally biased region" description="Polar residues" evidence="1">
    <location>
        <begin position="41"/>
        <end position="52"/>
    </location>
</feature>
<evidence type="ECO:0000313" key="3">
    <source>
        <dbReference type="Proteomes" id="UP001196873"/>
    </source>
</evidence>
<gene>
    <name evidence="2" type="ORF">KZY68_01850</name>
</gene>
<comment type="caution">
    <text evidence="2">The sequence shown here is derived from an EMBL/GenBank/DDBJ whole genome shotgun (WGS) entry which is preliminary data.</text>
</comment>
<dbReference type="Proteomes" id="UP001196873">
    <property type="component" value="Unassembled WGS sequence"/>
</dbReference>
<evidence type="ECO:0000256" key="1">
    <source>
        <dbReference type="SAM" id="MobiDB-lite"/>
    </source>
</evidence>
<reference evidence="2" key="1">
    <citation type="submission" date="2021-07" db="EMBL/GenBank/DDBJ databases">
        <title>Genomic diversity and antimicrobial resistance of Prevotella spp. isolated from chronic lung disease airways.</title>
        <authorList>
            <person name="Webb K.A."/>
            <person name="Olagoke O.S."/>
            <person name="Baird T."/>
            <person name="Neill J."/>
            <person name="Pham A."/>
            <person name="Wells T.J."/>
            <person name="Ramsay K.A."/>
            <person name="Bell S.C."/>
            <person name="Sarovich D.S."/>
            <person name="Price E.P."/>
        </authorList>
    </citation>
    <scope>NUCLEOTIDE SEQUENCE</scope>
    <source>
        <strain evidence="2">SCHI0047.S.3</strain>
    </source>
</reference>
<dbReference type="AlphaFoldDB" id="A0AAW4NR79"/>
<protein>
    <submittedName>
        <fullName evidence="2">Uncharacterized protein</fullName>
    </submittedName>
</protein>
<dbReference type="EMBL" id="JAHXRF010000002">
    <property type="protein sequence ID" value="MBW4864782.1"/>
    <property type="molecule type" value="Genomic_DNA"/>
</dbReference>